<dbReference type="GO" id="GO:0003677">
    <property type="term" value="F:DNA binding"/>
    <property type="evidence" value="ECO:0007669"/>
    <property type="project" value="UniProtKB-KW"/>
</dbReference>
<keyword evidence="1" id="KW-0238">DNA-binding</keyword>
<dbReference type="CDD" id="cd00093">
    <property type="entry name" value="HTH_XRE"/>
    <property type="match status" value="1"/>
</dbReference>
<dbReference type="RefSeq" id="WP_004502941.1">
    <property type="nucleotide sequence ID" value="NZ_AHNU02000038.1"/>
</dbReference>
<evidence type="ECO:0000313" key="2">
    <source>
        <dbReference type="Proteomes" id="UP000012118"/>
    </source>
</evidence>
<reference evidence="1 2" key="1">
    <citation type="submission" date="2013-01" db="EMBL/GenBank/DDBJ databases">
        <authorList>
            <person name="Harkins D.M."/>
            <person name="Durkin A.S."/>
            <person name="Brinkac L.M."/>
            <person name="Haft D.H."/>
            <person name="Selengut J.D."/>
            <person name="Sanka R."/>
            <person name="DePew J."/>
            <person name="Purushe J."/>
            <person name="Chanthongthip A."/>
            <person name="Lattana O."/>
            <person name="Phetsouvanh R."/>
            <person name="Newton P.N."/>
            <person name="Vinetz J.M."/>
            <person name="Sutton G.G."/>
            <person name="Nierman W.C."/>
            <person name="Fouts D.E."/>
        </authorList>
    </citation>
    <scope>NUCLEOTIDE SEQUENCE [LARGE SCALE GENOMIC DNA]</scope>
    <source>
        <strain evidence="1 2">UI 13098</strain>
    </source>
</reference>
<comment type="caution">
    <text evidence="1">The sequence shown here is derived from an EMBL/GenBank/DDBJ whole genome shotgun (WGS) entry which is preliminary data.</text>
</comment>
<organism evidence="1 2">
    <name type="scientific">Leptospira weilii str. UI 13098</name>
    <dbReference type="NCBI Taxonomy" id="1088542"/>
    <lineage>
        <taxon>Bacteria</taxon>
        <taxon>Pseudomonadati</taxon>
        <taxon>Spirochaetota</taxon>
        <taxon>Spirochaetia</taxon>
        <taxon>Leptospirales</taxon>
        <taxon>Leptospiraceae</taxon>
        <taxon>Leptospira</taxon>
    </lineage>
</organism>
<dbReference type="Gene3D" id="1.10.260.40">
    <property type="entry name" value="lambda repressor-like DNA-binding domains"/>
    <property type="match status" value="1"/>
</dbReference>
<dbReference type="InterPro" id="IPR001387">
    <property type="entry name" value="Cro/C1-type_HTH"/>
</dbReference>
<proteinExistence type="predicted"/>
<dbReference type="AlphaFoldDB" id="M6Q5S4"/>
<dbReference type="EMBL" id="AHNU02000038">
    <property type="protein sequence ID" value="EMN90946.1"/>
    <property type="molecule type" value="Genomic_DNA"/>
</dbReference>
<gene>
    <name evidence="1" type="ORF">LEP1GSC108_4191</name>
</gene>
<name>M6Q5S4_9LEPT</name>
<dbReference type="Proteomes" id="UP000012118">
    <property type="component" value="Unassembled WGS sequence"/>
</dbReference>
<dbReference type="SUPFAM" id="SSF47413">
    <property type="entry name" value="lambda repressor-like DNA-binding domains"/>
    <property type="match status" value="1"/>
</dbReference>
<accession>M6Q5S4</accession>
<keyword evidence="2" id="KW-1185">Reference proteome</keyword>
<sequence length="143" mass="16409">MNNSEKIATQADRLRIIAEEQSLKNAKIARIGGVTATAVANYMAGIRQIPFELAYGLMKNFGYNPFWLILGEGEKRFSPGAWQLLNTGHDELFEKIDRERIFVKQIEAKKIQKIIERILDLDQSDFALFTTVFDRMFPPETPE</sequence>
<protein>
    <submittedName>
        <fullName evidence="1">DNA-binding helix-turn-helix protein</fullName>
    </submittedName>
</protein>
<evidence type="ECO:0000313" key="1">
    <source>
        <dbReference type="EMBL" id="EMN90946.1"/>
    </source>
</evidence>
<dbReference type="InterPro" id="IPR010982">
    <property type="entry name" value="Lambda_DNA-bd_dom_sf"/>
</dbReference>